<dbReference type="STRING" id="246437.L9KXK6"/>
<dbReference type="AlphaFoldDB" id="L9KXK6"/>
<accession>L9KXK6</accession>
<organism evidence="8 9">
    <name type="scientific">Tupaia chinensis</name>
    <name type="common">Chinese tree shrew</name>
    <name type="synonym">Tupaia belangeri chinensis</name>
    <dbReference type="NCBI Taxonomy" id="246437"/>
    <lineage>
        <taxon>Eukaryota</taxon>
        <taxon>Metazoa</taxon>
        <taxon>Chordata</taxon>
        <taxon>Craniata</taxon>
        <taxon>Vertebrata</taxon>
        <taxon>Euteleostomi</taxon>
        <taxon>Mammalia</taxon>
        <taxon>Eutheria</taxon>
        <taxon>Euarchontoglires</taxon>
        <taxon>Scandentia</taxon>
        <taxon>Tupaiidae</taxon>
        <taxon>Tupaia</taxon>
    </lineage>
</organism>
<dbReference type="InterPro" id="IPR011009">
    <property type="entry name" value="Kinase-like_dom_sf"/>
</dbReference>
<feature type="chain" id="PRO_5003999834" evidence="6">
    <location>
        <begin position="27"/>
        <end position="104"/>
    </location>
</feature>
<dbReference type="InParanoid" id="L9KXK6"/>
<proteinExistence type="predicted"/>
<dbReference type="GO" id="GO:0005524">
    <property type="term" value="F:ATP binding"/>
    <property type="evidence" value="ECO:0007669"/>
    <property type="project" value="UniProtKB-KW"/>
</dbReference>
<dbReference type="PROSITE" id="PS51257">
    <property type="entry name" value="PROKAR_LIPOPROTEIN"/>
    <property type="match status" value="1"/>
</dbReference>
<feature type="signal peptide" evidence="6">
    <location>
        <begin position="1"/>
        <end position="26"/>
    </location>
</feature>
<evidence type="ECO:0000256" key="4">
    <source>
        <dbReference type="ARBA" id="ARBA00022777"/>
    </source>
</evidence>
<evidence type="ECO:0000256" key="3">
    <source>
        <dbReference type="ARBA" id="ARBA00022741"/>
    </source>
</evidence>
<evidence type="ECO:0000259" key="7">
    <source>
        <dbReference type="PROSITE" id="PS50011"/>
    </source>
</evidence>
<keyword evidence="3" id="KW-0547">Nucleotide-binding</keyword>
<keyword evidence="6" id="KW-0732">Signal</keyword>
<keyword evidence="2" id="KW-0808">Transferase</keyword>
<dbReference type="InterPro" id="IPR000719">
    <property type="entry name" value="Prot_kinase_dom"/>
</dbReference>
<dbReference type="EMBL" id="KB320609">
    <property type="protein sequence ID" value="ELW67511.1"/>
    <property type="molecule type" value="Genomic_DNA"/>
</dbReference>
<evidence type="ECO:0000313" key="9">
    <source>
        <dbReference type="Proteomes" id="UP000011518"/>
    </source>
</evidence>
<dbReference type="GO" id="GO:0004674">
    <property type="term" value="F:protein serine/threonine kinase activity"/>
    <property type="evidence" value="ECO:0007669"/>
    <property type="project" value="UniProtKB-KW"/>
</dbReference>
<reference evidence="9" key="1">
    <citation type="submission" date="2012-07" db="EMBL/GenBank/DDBJ databases">
        <title>Genome of the Chinese tree shrew, a rising model animal genetically related to primates.</title>
        <authorList>
            <person name="Zhang G."/>
            <person name="Fan Y."/>
            <person name="Yao Y."/>
            <person name="Huang Z."/>
        </authorList>
    </citation>
    <scope>NUCLEOTIDE SEQUENCE [LARGE SCALE GENOMIC DNA]</scope>
</reference>
<evidence type="ECO:0000313" key="8">
    <source>
        <dbReference type="EMBL" id="ELW67511.1"/>
    </source>
</evidence>
<protein>
    <submittedName>
        <fullName evidence="8">Mitogen-activated protein kinase kinase kinase 3</fullName>
    </submittedName>
</protein>
<reference evidence="9" key="2">
    <citation type="journal article" date="2013" name="Nat. Commun.">
        <title>Genome of the Chinese tree shrew.</title>
        <authorList>
            <person name="Fan Y."/>
            <person name="Huang Z.Y."/>
            <person name="Cao C.C."/>
            <person name="Chen C.S."/>
            <person name="Chen Y.X."/>
            <person name="Fan D.D."/>
            <person name="He J."/>
            <person name="Hou H.L."/>
            <person name="Hu L."/>
            <person name="Hu X.T."/>
            <person name="Jiang X.T."/>
            <person name="Lai R."/>
            <person name="Lang Y.S."/>
            <person name="Liang B."/>
            <person name="Liao S.G."/>
            <person name="Mu D."/>
            <person name="Ma Y.Y."/>
            <person name="Niu Y.Y."/>
            <person name="Sun X.Q."/>
            <person name="Xia J.Q."/>
            <person name="Xiao J."/>
            <person name="Xiong Z.Q."/>
            <person name="Xu L."/>
            <person name="Yang L."/>
            <person name="Zhang Y."/>
            <person name="Zhao W."/>
            <person name="Zhao X.D."/>
            <person name="Zheng Y.T."/>
            <person name="Zhou J.M."/>
            <person name="Zhu Y.B."/>
            <person name="Zhang G.J."/>
            <person name="Wang J."/>
            <person name="Yao Y.G."/>
        </authorList>
    </citation>
    <scope>NUCLEOTIDE SEQUENCE [LARGE SCALE GENOMIC DNA]</scope>
</reference>
<keyword evidence="1" id="KW-0723">Serine/threonine-protein kinase</keyword>
<dbReference type="SUPFAM" id="SSF56112">
    <property type="entry name" value="Protein kinase-like (PK-like)"/>
    <property type="match status" value="1"/>
</dbReference>
<evidence type="ECO:0000256" key="2">
    <source>
        <dbReference type="ARBA" id="ARBA00022679"/>
    </source>
</evidence>
<keyword evidence="9" id="KW-1185">Reference proteome</keyword>
<keyword evidence="4 8" id="KW-0418">Kinase</keyword>
<dbReference type="Proteomes" id="UP000011518">
    <property type="component" value="Unassembled WGS sequence"/>
</dbReference>
<dbReference type="PROSITE" id="PS50011">
    <property type="entry name" value="PROTEIN_KINASE_DOM"/>
    <property type="match status" value="1"/>
</dbReference>
<keyword evidence="5" id="KW-0067">ATP-binding</keyword>
<evidence type="ECO:0000256" key="1">
    <source>
        <dbReference type="ARBA" id="ARBA00022527"/>
    </source>
</evidence>
<feature type="domain" description="Protein kinase" evidence="7">
    <location>
        <begin position="1"/>
        <end position="100"/>
    </location>
</feature>
<name>L9KXK6_TUPCH</name>
<dbReference type="PANTHER" id="PTHR11584">
    <property type="entry name" value="SERINE/THREONINE PROTEIN KINASE"/>
    <property type="match status" value="1"/>
</dbReference>
<gene>
    <name evidence="8" type="ORF">TREES_T100002771</name>
</gene>
<evidence type="ECO:0000256" key="5">
    <source>
        <dbReference type="ARBA" id="ARBA00022840"/>
    </source>
</evidence>
<dbReference type="PANTHER" id="PTHR11584:SF392">
    <property type="entry name" value="MITOGEN-ACTIVATED PROTEIN KINASE KINASE KINASE 3"/>
    <property type="match status" value="1"/>
</dbReference>
<sequence length="104" mass="11502">MGKGLLRGPAKLLLLLSKAVDHGAAGQQASLGCTVVEMLTEKPPWAEYEAMAAIFKIATQPTNPQLPSHISEHGRDFLRRIFVEARQRPSAEELLTHHFAQLVY</sequence>
<dbReference type="Pfam" id="PF00069">
    <property type="entry name" value="Pkinase"/>
    <property type="match status" value="1"/>
</dbReference>
<evidence type="ECO:0000256" key="6">
    <source>
        <dbReference type="SAM" id="SignalP"/>
    </source>
</evidence>
<dbReference type="Gene3D" id="1.10.510.10">
    <property type="entry name" value="Transferase(Phosphotransferase) domain 1"/>
    <property type="match status" value="1"/>
</dbReference>